<proteinExistence type="predicted"/>
<dbReference type="RefSeq" id="WP_011405981.1">
    <property type="nucleotide sequence ID" value="NZ_CATZNA010000010.1"/>
</dbReference>
<gene>
    <name evidence="2" type="ORF">CA615_01925</name>
</gene>
<protein>
    <recommendedName>
        <fullName evidence="4">Sporulation protein</fullName>
    </recommendedName>
</protein>
<feature type="region of interest" description="Disordered" evidence="1">
    <location>
        <begin position="116"/>
        <end position="156"/>
    </location>
</feature>
<dbReference type="OMA" id="VEINGCT"/>
<evidence type="ECO:0000313" key="2">
    <source>
        <dbReference type="EMBL" id="RAP03514.1"/>
    </source>
</evidence>
<dbReference type="PANTHER" id="PTHR39162">
    <property type="entry name" value="GLL3345 PROTEIN"/>
    <property type="match status" value="1"/>
</dbReference>
<reference evidence="2 3" key="1">
    <citation type="submission" date="2017-05" db="EMBL/GenBank/DDBJ databases">
        <title>Host range expansion of the Methanosphaera genus to humans and monogastric animals involves recent and extensive reduction in genome content.</title>
        <authorList>
            <person name="Hoedt E.C."/>
            <person name="Volmer J.G."/>
            <person name="Parks D.H."/>
            <person name="Rosewarne C.P."/>
            <person name="Denman S.E."/>
            <person name="Mcsweeney C.S."/>
            <person name="O Cuiv P."/>
            <person name="Hugenholtz P."/>
            <person name="Tyson G.W."/>
            <person name="Morrison M."/>
        </authorList>
    </citation>
    <scope>NUCLEOTIDE SEQUENCE [LARGE SCALE GENOMIC DNA]</scope>
    <source>
        <strain evidence="2 3">PA5</strain>
    </source>
</reference>
<evidence type="ECO:0008006" key="4">
    <source>
        <dbReference type="Google" id="ProtNLM"/>
    </source>
</evidence>
<accession>A0A328Q346</accession>
<sequence>MDLDSTIEKTISQIQKLMNANSIAGNPIPAGDRIIIPISKTALGFGVGVASNAKKDEDSALGGAGGGGSIDPIALLVVYNDVPGPEGVEILPLDNMGTPLEDLLLGAGKALTGFLGNKSGKSDEGKSSETNINKIKTKIKPKSTESTKSTQKKDTN</sequence>
<organism evidence="2 3">
    <name type="scientific">Methanosphaera stadtmanae</name>
    <dbReference type="NCBI Taxonomy" id="2317"/>
    <lineage>
        <taxon>Archaea</taxon>
        <taxon>Methanobacteriati</taxon>
        <taxon>Methanobacteriota</taxon>
        <taxon>Methanomada group</taxon>
        <taxon>Methanobacteria</taxon>
        <taxon>Methanobacteriales</taxon>
        <taxon>Methanobacteriaceae</taxon>
        <taxon>Methanosphaera</taxon>
    </lineage>
</organism>
<dbReference type="InterPro" id="IPR014229">
    <property type="entry name" value="Spore_YtfJ"/>
</dbReference>
<dbReference type="Pfam" id="PF09579">
    <property type="entry name" value="Spore_YtfJ"/>
    <property type="match status" value="1"/>
</dbReference>
<dbReference type="EMBL" id="NGJK01000020">
    <property type="protein sequence ID" value="RAP03514.1"/>
    <property type="molecule type" value="Genomic_DNA"/>
</dbReference>
<evidence type="ECO:0000313" key="3">
    <source>
        <dbReference type="Proteomes" id="UP000248557"/>
    </source>
</evidence>
<dbReference type="Proteomes" id="UP000248557">
    <property type="component" value="Unassembled WGS sequence"/>
</dbReference>
<evidence type="ECO:0000256" key="1">
    <source>
        <dbReference type="SAM" id="MobiDB-lite"/>
    </source>
</evidence>
<dbReference type="AlphaFoldDB" id="A0A328Q346"/>
<comment type="caution">
    <text evidence="2">The sequence shown here is derived from an EMBL/GenBank/DDBJ whole genome shotgun (WGS) entry which is preliminary data.</text>
</comment>
<name>A0A328Q346_9EURY</name>
<dbReference type="GeneID" id="25392660"/>
<dbReference type="PANTHER" id="PTHR39162:SF1">
    <property type="entry name" value="SPORULATION PROTEIN YTFJ"/>
    <property type="match status" value="1"/>
</dbReference>